<protein>
    <recommendedName>
        <fullName evidence="1">MmyB-like transcription regulator ligand binding domain-containing protein</fullName>
    </recommendedName>
</protein>
<evidence type="ECO:0000259" key="1">
    <source>
        <dbReference type="Pfam" id="PF17765"/>
    </source>
</evidence>
<sequence>MVGALARALRLDQAERDQLYRAAGLLPPQDATVGTDLPPGIRRVTARLTDVPMGVFSASWTLLHWNAMWAALHGDPAGERNLARVLFESGVVGAFRLPTWSAAGRAAFEADIVADLKEASARYPADAGLTALVAGLRRTSAVFAGLWERAGASTMTSDVKTIRHPAVGELTLDCDVLTVPGADLRIVSYTAEPGSPDAAKLQRLAEL</sequence>
<gene>
    <name evidence="2" type="ORF">J2S43_000893</name>
</gene>
<accession>A0ABT9MMV1</accession>
<comment type="caution">
    <text evidence="2">The sequence shown here is derived from an EMBL/GenBank/DDBJ whole genome shotgun (WGS) entry which is preliminary data.</text>
</comment>
<proteinExistence type="predicted"/>
<dbReference type="EMBL" id="JAUSRA010000001">
    <property type="protein sequence ID" value="MDP9792381.1"/>
    <property type="molecule type" value="Genomic_DNA"/>
</dbReference>
<evidence type="ECO:0000313" key="3">
    <source>
        <dbReference type="Proteomes" id="UP001240984"/>
    </source>
</evidence>
<organism evidence="2 3">
    <name type="scientific">Catenuloplanes nepalensis</name>
    <dbReference type="NCBI Taxonomy" id="587533"/>
    <lineage>
        <taxon>Bacteria</taxon>
        <taxon>Bacillati</taxon>
        <taxon>Actinomycetota</taxon>
        <taxon>Actinomycetes</taxon>
        <taxon>Micromonosporales</taxon>
        <taxon>Micromonosporaceae</taxon>
        <taxon>Catenuloplanes</taxon>
    </lineage>
</organism>
<keyword evidence="3" id="KW-1185">Reference proteome</keyword>
<evidence type="ECO:0000313" key="2">
    <source>
        <dbReference type="EMBL" id="MDP9792381.1"/>
    </source>
</evidence>
<feature type="domain" description="MmyB-like transcription regulator ligand binding" evidence="1">
    <location>
        <begin position="38"/>
        <end position="204"/>
    </location>
</feature>
<dbReference type="Pfam" id="PF17765">
    <property type="entry name" value="MLTR_LBD"/>
    <property type="match status" value="1"/>
</dbReference>
<name>A0ABT9MMV1_9ACTN</name>
<dbReference type="Proteomes" id="UP001240984">
    <property type="component" value="Unassembled WGS sequence"/>
</dbReference>
<dbReference type="Gene3D" id="3.30.450.180">
    <property type="match status" value="1"/>
</dbReference>
<dbReference type="PANTHER" id="PTHR35010:SF2">
    <property type="entry name" value="BLL4672 PROTEIN"/>
    <property type="match status" value="1"/>
</dbReference>
<dbReference type="InterPro" id="IPR041413">
    <property type="entry name" value="MLTR_LBD"/>
</dbReference>
<reference evidence="2 3" key="1">
    <citation type="submission" date="2023-07" db="EMBL/GenBank/DDBJ databases">
        <title>Sequencing the genomes of 1000 actinobacteria strains.</title>
        <authorList>
            <person name="Klenk H.-P."/>
        </authorList>
    </citation>
    <scope>NUCLEOTIDE SEQUENCE [LARGE SCALE GENOMIC DNA]</scope>
    <source>
        <strain evidence="2 3">DSM 44710</strain>
    </source>
</reference>
<dbReference type="PANTHER" id="PTHR35010">
    <property type="entry name" value="BLL4672 PROTEIN-RELATED"/>
    <property type="match status" value="1"/>
</dbReference>